<evidence type="ECO:0000313" key="1">
    <source>
        <dbReference type="EMBL" id="KAF0846022.1"/>
    </source>
</evidence>
<protein>
    <submittedName>
        <fullName evidence="1">Uncharacterized protein</fullName>
    </submittedName>
</protein>
<keyword evidence="2" id="KW-1185">Reference proteome</keyword>
<name>A0ABQ6YJP7_9NOCA</name>
<gene>
    <name evidence="1" type="ORF">FNL39_106417</name>
</gene>
<proteinExistence type="predicted"/>
<dbReference type="RefSeq" id="WP_067984554.1">
    <property type="nucleotide sequence ID" value="NZ_VMSD01000006.1"/>
</dbReference>
<comment type="caution">
    <text evidence="1">The sequence shown here is derived from an EMBL/GenBank/DDBJ whole genome shotgun (WGS) entry which is preliminary data.</text>
</comment>
<accession>A0ABQ6YJP7</accession>
<dbReference type="EMBL" id="VMSD01000006">
    <property type="protein sequence ID" value="KAF0846022.1"/>
    <property type="molecule type" value="Genomic_DNA"/>
</dbReference>
<evidence type="ECO:0000313" key="2">
    <source>
        <dbReference type="Proteomes" id="UP000798951"/>
    </source>
</evidence>
<sequence>MTELSVEVCCLNGFGIDLEEVATVIADNAQRYLPGLLLPADTDGEFAALATASTRLQDNLYAAIRTDLTAVDSLRTQLATSARAYRSTDDAAAAALSAGAATAVSDTDLERFVGLQSPNLTDVPDETYNLRATVVRAIEQVSGYDDPLAGAIGMRPAADYLQPLVADWESVQAIGRRIRQLSINDYVAAQNLTQGSHWLATHWSGEAARAFFSTAALSAEVVGQRSDDLEAVAKVVESGGACLEMLVHNQAIGLVGAIMESRSYLGFHLPLGHWAQLVDGVLPDSIEQEISSAVTALRTSADARRTAISALVELISQVMDFAPGRPVPTIPVDVLDIPAKVVADPGVRRYGFGNNVWWEDRLETAAS</sequence>
<dbReference type="Proteomes" id="UP000798951">
    <property type="component" value="Unassembled WGS sequence"/>
</dbReference>
<reference evidence="1 2" key="1">
    <citation type="submission" date="2019-07" db="EMBL/GenBank/DDBJ databases">
        <title>Genomic Encyclopedia of Type Strains, Phase IV (KMG-IV): sequencing the most valuable type-strain genomes for metagenomic binning, comparative biology and taxonomic classification.</title>
        <authorList>
            <person name="Goeker M."/>
        </authorList>
    </citation>
    <scope>NUCLEOTIDE SEQUENCE [LARGE SCALE GENOMIC DNA]</scope>
    <source>
        <strain evidence="1 2">DSM 44831</strain>
    </source>
</reference>
<organism evidence="1 2">
    <name type="scientific">Nocardia caishijiensis</name>
    <dbReference type="NCBI Taxonomy" id="184756"/>
    <lineage>
        <taxon>Bacteria</taxon>
        <taxon>Bacillati</taxon>
        <taxon>Actinomycetota</taxon>
        <taxon>Actinomycetes</taxon>
        <taxon>Mycobacteriales</taxon>
        <taxon>Nocardiaceae</taxon>
        <taxon>Nocardia</taxon>
    </lineage>
</organism>